<dbReference type="RefSeq" id="WP_377931051.1">
    <property type="nucleotide sequence ID" value="NZ_JBHUEM010000060.1"/>
</dbReference>
<dbReference type="InterPro" id="IPR015064">
    <property type="entry name" value="Sda"/>
</dbReference>
<name>A0ABW4LYU7_9BACI</name>
<reference evidence="2" key="1">
    <citation type="journal article" date="2019" name="Int. J. Syst. Evol. Microbiol.">
        <title>The Global Catalogue of Microorganisms (GCM) 10K type strain sequencing project: providing services to taxonomists for standard genome sequencing and annotation.</title>
        <authorList>
            <consortium name="The Broad Institute Genomics Platform"/>
            <consortium name="The Broad Institute Genome Sequencing Center for Infectious Disease"/>
            <person name="Wu L."/>
            <person name="Ma J."/>
        </authorList>
    </citation>
    <scope>NUCLEOTIDE SEQUENCE [LARGE SCALE GENOMIC DNA]</scope>
    <source>
        <strain evidence="2">CCUG 49339</strain>
    </source>
</reference>
<keyword evidence="1" id="KW-0649">Protein kinase inhibitor</keyword>
<dbReference type="Pfam" id="PF08970">
    <property type="entry name" value="Sda"/>
    <property type="match status" value="1"/>
</dbReference>
<evidence type="ECO:0000313" key="2">
    <source>
        <dbReference type="Proteomes" id="UP001597214"/>
    </source>
</evidence>
<keyword evidence="2" id="KW-1185">Reference proteome</keyword>
<organism evidence="1 2">
    <name type="scientific">Bacillus salitolerans</name>
    <dbReference type="NCBI Taxonomy" id="1437434"/>
    <lineage>
        <taxon>Bacteria</taxon>
        <taxon>Bacillati</taxon>
        <taxon>Bacillota</taxon>
        <taxon>Bacilli</taxon>
        <taxon>Bacillales</taxon>
        <taxon>Bacillaceae</taxon>
        <taxon>Bacillus</taxon>
    </lineage>
</organism>
<dbReference type="GO" id="GO:0004860">
    <property type="term" value="F:protein kinase inhibitor activity"/>
    <property type="evidence" value="ECO:0007669"/>
    <property type="project" value="UniProtKB-KW"/>
</dbReference>
<comment type="caution">
    <text evidence="1">The sequence shown here is derived from an EMBL/GenBank/DDBJ whole genome shotgun (WGS) entry which is preliminary data.</text>
</comment>
<evidence type="ECO:0000313" key="1">
    <source>
        <dbReference type="EMBL" id="MFD1739796.1"/>
    </source>
</evidence>
<protein>
    <submittedName>
        <fullName evidence="1">Sporulation histidine kinase inhibitor Sda</fullName>
    </submittedName>
</protein>
<accession>A0ABW4LYU7</accession>
<dbReference type="EMBL" id="JBHUEM010000060">
    <property type="protein sequence ID" value="MFD1739796.1"/>
    <property type="molecule type" value="Genomic_DNA"/>
</dbReference>
<dbReference type="SUPFAM" id="SSF100985">
    <property type="entry name" value="Sporulation inhibitor Sda"/>
    <property type="match status" value="1"/>
</dbReference>
<dbReference type="Gene3D" id="1.10.287.1100">
    <property type="entry name" value="Sporulation inhibitor A"/>
    <property type="match status" value="1"/>
</dbReference>
<dbReference type="InterPro" id="IPR036916">
    <property type="entry name" value="Sda_sf"/>
</dbReference>
<dbReference type="Proteomes" id="UP001597214">
    <property type="component" value="Unassembled WGS sequence"/>
</dbReference>
<sequence length="59" mass="6962">MKSLSNRELLEVYNISIKEQLDKDFITLLYKEIERRGILLKLGTSSYYNKQKPQATRLA</sequence>
<proteinExistence type="predicted"/>
<gene>
    <name evidence="1" type="primary">sda</name>
    <name evidence="1" type="ORF">ACFSCX_25350</name>
</gene>